<dbReference type="Gene3D" id="1.10.1400.10">
    <property type="match status" value="1"/>
</dbReference>
<reference evidence="7" key="1">
    <citation type="journal article" date="2019" name="Int. J. Syst. Evol. Microbiol.">
        <title>The Global Catalogue of Microorganisms (GCM) 10K type strain sequencing project: providing services to taxonomists for standard genome sequencing and annotation.</title>
        <authorList>
            <consortium name="The Broad Institute Genomics Platform"/>
            <consortium name="The Broad Institute Genome Sequencing Center for Infectious Disease"/>
            <person name="Wu L."/>
            <person name="Ma J."/>
        </authorList>
    </citation>
    <scope>NUCLEOTIDE SEQUENCE [LARGE SCALE GENOMIC DNA]</scope>
    <source>
        <strain evidence="7">KCTC 52344</strain>
    </source>
</reference>
<keyword evidence="7" id="KW-1185">Reference proteome</keyword>
<dbReference type="EMBL" id="JBHULC010000006">
    <property type="protein sequence ID" value="MFD2520574.1"/>
    <property type="molecule type" value="Genomic_DNA"/>
</dbReference>
<keyword evidence="4" id="KW-0865">Zymogen</keyword>
<dbReference type="InterPro" id="IPR023343">
    <property type="entry name" value="Penicillin_amidase_dom1"/>
</dbReference>
<dbReference type="InterPro" id="IPR002692">
    <property type="entry name" value="S45"/>
</dbReference>
<name>A0ABW5J3H1_9BACT</name>
<dbReference type="SUPFAM" id="SSF56235">
    <property type="entry name" value="N-terminal nucleophile aminohydrolases (Ntn hydrolases)"/>
    <property type="match status" value="1"/>
</dbReference>
<dbReference type="InterPro" id="IPR043146">
    <property type="entry name" value="Penicillin_amidase_N_B-knob"/>
</dbReference>
<evidence type="ECO:0000313" key="6">
    <source>
        <dbReference type="EMBL" id="MFD2520574.1"/>
    </source>
</evidence>
<evidence type="ECO:0000256" key="5">
    <source>
        <dbReference type="SAM" id="SignalP"/>
    </source>
</evidence>
<dbReference type="PANTHER" id="PTHR34218:SF3">
    <property type="entry name" value="ACYL-HOMOSERINE LACTONE ACYLASE PVDQ"/>
    <property type="match status" value="1"/>
</dbReference>
<dbReference type="Proteomes" id="UP001597510">
    <property type="component" value="Unassembled WGS sequence"/>
</dbReference>
<sequence>MRILVYLLLLPVSLFAQKVSRTFSAAEIKRFEQQAQQVTIIRDNWGIPHIYGKTDANAVFGLLYAQCEDDFKRVEMNYIEKLGRMAELKGEGELYNDLQIRMLIDTTEAIADYNKADPWLKKLMNAYADGINYYLYKHPEVKPAMLTRFKAWYPLLWTDGSIGAISTADATISELKNFYSGDKVSYVDEPKDPEMQTGSNGFAIAPSKTASGNAILYINPHVTFYFRPEVQVVSEEGLNAYGAVTWGQFFVYQGFNPYCGWMHTSSAVDVADLYAEKISKKEGKFFYEYDGQLKPVSEKKISIKYLKDGELQTREFTTYATHHGPIMAKRNDMWMSLKSYNRSVVSLIQSWKRTKAKGLEDYKKVMDLKANTSNNTVFADNKGNIAYWHGNYVPNRDKSLNWSKPVDGSTSATEWKGLHTVEETVHSYNPTNGWLQNCNSTPFTVAGDKSPNKADYPPYMAPDGENFRGVNAARVLSQGKDFTIDKVIEAGYDTYLSAFEVLVPALVKSFEEHVAPKDTLHGQVIDAIKLLDKWDYRTSENSVETSIAIEWAQKLGSEIQKIYIDEGEADQVTRTKKFAETATHEQLLKPFAQALKDLKARYGTWHTPWGDINRFQRLTGELQGKYDDKQASFPIGYASALWGMLPSYNSRAYANTKKRYGISGNSFICAVEFGSKIKAKSLLAGGQSSNPDSPHFKDQAEMYTKGQFKDVLFYKDDVLKNAEKSYHPGE</sequence>
<dbReference type="RefSeq" id="WP_340239700.1">
    <property type="nucleotide sequence ID" value="NZ_JBBEWC010000014.1"/>
</dbReference>
<comment type="similarity">
    <text evidence="1">Belongs to the peptidase S45 family.</text>
</comment>
<evidence type="ECO:0000256" key="4">
    <source>
        <dbReference type="ARBA" id="ARBA00023145"/>
    </source>
</evidence>
<keyword evidence="2 5" id="KW-0732">Signal</keyword>
<protein>
    <submittedName>
        <fullName evidence="6">Penicillin acylase family protein</fullName>
    </submittedName>
</protein>
<evidence type="ECO:0000256" key="1">
    <source>
        <dbReference type="ARBA" id="ARBA00006586"/>
    </source>
</evidence>
<dbReference type="Gene3D" id="1.10.439.10">
    <property type="entry name" value="Penicillin Amidohydrolase, domain 1"/>
    <property type="match status" value="1"/>
</dbReference>
<dbReference type="InterPro" id="IPR043147">
    <property type="entry name" value="Penicillin_amidase_A-knob"/>
</dbReference>
<dbReference type="Gene3D" id="2.30.120.10">
    <property type="match status" value="1"/>
</dbReference>
<dbReference type="PIRSF" id="PIRSF001227">
    <property type="entry name" value="Pen_acylase"/>
    <property type="match status" value="1"/>
</dbReference>
<organism evidence="6 7">
    <name type="scientific">Emticicia soli</name>
    <dbReference type="NCBI Taxonomy" id="2027878"/>
    <lineage>
        <taxon>Bacteria</taxon>
        <taxon>Pseudomonadati</taxon>
        <taxon>Bacteroidota</taxon>
        <taxon>Cytophagia</taxon>
        <taxon>Cytophagales</taxon>
        <taxon>Leadbetterellaceae</taxon>
        <taxon>Emticicia</taxon>
    </lineage>
</organism>
<keyword evidence="3" id="KW-0378">Hydrolase</keyword>
<dbReference type="InterPro" id="IPR014395">
    <property type="entry name" value="Pen/GL7ACA/AHL_acylase"/>
</dbReference>
<dbReference type="Gene3D" id="3.60.20.10">
    <property type="entry name" value="Glutamine Phosphoribosylpyrophosphate, subunit 1, domain 1"/>
    <property type="match status" value="1"/>
</dbReference>
<evidence type="ECO:0000256" key="2">
    <source>
        <dbReference type="ARBA" id="ARBA00022729"/>
    </source>
</evidence>
<proteinExistence type="inferred from homology"/>
<evidence type="ECO:0000313" key="7">
    <source>
        <dbReference type="Proteomes" id="UP001597510"/>
    </source>
</evidence>
<dbReference type="Pfam" id="PF01804">
    <property type="entry name" value="Penicil_amidase"/>
    <property type="match status" value="1"/>
</dbReference>
<feature type="chain" id="PRO_5047187737" evidence="5">
    <location>
        <begin position="17"/>
        <end position="730"/>
    </location>
</feature>
<gene>
    <name evidence="6" type="ORF">ACFSR2_06745</name>
</gene>
<evidence type="ECO:0000256" key="3">
    <source>
        <dbReference type="ARBA" id="ARBA00022801"/>
    </source>
</evidence>
<comment type="caution">
    <text evidence="6">The sequence shown here is derived from an EMBL/GenBank/DDBJ whole genome shotgun (WGS) entry which is preliminary data.</text>
</comment>
<dbReference type="PANTHER" id="PTHR34218">
    <property type="entry name" value="PEPTIDASE S45 PENICILLIN AMIDASE"/>
    <property type="match status" value="1"/>
</dbReference>
<accession>A0ABW5J3H1</accession>
<dbReference type="InterPro" id="IPR029055">
    <property type="entry name" value="Ntn_hydrolases_N"/>
</dbReference>
<feature type="signal peptide" evidence="5">
    <location>
        <begin position="1"/>
        <end position="16"/>
    </location>
</feature>